<dbReference type="PANTHER" id="PTHR30160">
    <property type="entry name" value="TETRAACYLDISACCHARIDE 4'-KINASE-RELATED"/>
    <property type="match status" value="1"/>
</dbReference>
<dbReference type="EMBL" id="CP006911">
    <property type="protein sequence ID" value="ALE02320.1"/>
    <property type="molecule type" value="Genomic_DNA"/>
</dbReference>
<evidence type="ECO:0000256" key="7">
    <source>
        <dbReference type="ARBA" id="ARBA00022985"/>
    </source>
</evidence>
<dbReference type="GO" id="GO:0005829">
    <property type="term" value="C:cytosol"/>
    <property type="evidence" value="ECO:0007669"/>
    <property type="project" value="TreeGrafter"/>
</dbReference>
<dbReference type="PANTHER" id="PTHR30160:SF19">
    <property type="entry name" value="LIPOPOLYSACCHARIDE HEPTOSYLTRANSFERASE 1"/>
    <property type="match status" value="1"/>
</dbReference>
<dbReference type="Proteomes" id="UP000068905">
    <property type="component" value="Chromosome"/>
</dbReference>
<evidence type="ECO:0000313" key="15">
    <source>
        <dbReference type="Proteomes" id="UP000068905"/>
    </source>
</evidence>
<dbReference type="PATRIC" id="fig|1125411.7.peg.1414"/>
<evidence type="ECO:0000256" key="5">
    <source>
        <dbReference type="ARBA" id="ARBA00022676"/>
    </source>
</evidence>
<keyword evidence="6 14" id="KW-0808">Transferase</keyword>
<dbReference type="CDD" id="cd03789">
    <property type="entry name" value="GT9_LPS_heptosyltransferase"/>
    <property type="match status" value="1"/>
</dbReference>
<dbReference type="STRING" id="1125411.W908_07170"/>
<protein>
    <recommendedName>
        <fullName evidence="11">Lipopolysaccharide heptosyltransferase 1</fullName>
        <ecNumber evidence="10">2.4.99.23</ecNumber>
    </recommendedName>
    <alternativeName>
        <fullName evidence="12">ADP-heptose:lipopolysaccharide heptosyltransferase I</fullName>
    </alternativeName>
</protein>
<dbReference type="InterPro" id="IPR011908">
    <property type="entry name" value="LipoPS_heptosylTferase-I"/>
</dbReference>
<comment type="catalytic activity">
    <reaction evidence="13">
        <text>an alpha-Kdo-(2-&gt;4)-alpha-Kdo-(2-&gt;6)-lipid A + ADP-L-glycero-beta-D-manno-heptose = an L-alpha-D-Hep-(1-&gt;5)-[alpha-Kdo-(2-&gt;4)]-alpha-Kdo-(2-&gt;6)-lipid A + ADP + H(+)</text>
        <dbReference type="Rhea" id="RHEA:74067"/>
        <dbReference type="ChEBI" id="CHEBI:15378"/>
        <dbReference type="ChEBI" id="CHEBI:61506"/>
        <dbReference type="ChEBI" id="CHEBI:176431"/>
        <dbReference type="ChEBI" id="CHEBI:193068"/>
        <dbReference type="ChEBI" id="CHEBI:456216"/>
        <dbReference type="EC" id="2.4.99.23"/>
    </reaction>
</comment>
<sequence>MKIAIVKLSALGDIIHSMIVLQYIKNNNPEIEVDWFVEEAFKGILEFNPDIRKVHTVNIKKAKRKKSVFLFLKELRQFSNFKQYDLVIDMQGLIKSAMLARFIPSKITMGFDGKSLKERYASFFYNKTFKCRYEDNIIERNLAIVANGINVDFLSKFIDEKKPFLFSGSNVLIEELSNTLPNVVIIPGASYEAKCFPLEKIAGVINIMQANFLIIWGNDVEKVKALKIKNLAPSVRILNKFPLDELISLIKQVDLVIGPDTGPTHMAWALNTPSITLFGPTPGYRNTRVTKINKILESKSIVNPRKIDKNDNSIKEIKIADVANLASQLLS</sequence>
<evidence type="ECO:0000256" key="13">
    <source>
        <dbReference type="ARBA" id="ARBA00049201"/>
    </source>
</evidence>
<dbReference type="InterPro" id="IPR002201">
    <property type="entry name" value="Glyco_trans_9"/>
</dbReference>
<evidence type="ECO:0000256" key="6">
    <source>
        <dbReference type="ARBA" id="ARBA00022679"/>
    </source>
</evidence>
<keyword evidence="5" id="KW-0328">Glycosyltransferase</keyword>
<dbReference type="Gene3D" id="3.40.50.2000">
    <property type="entry name" value="Glycogen Phosphorylase B"/>
    <property type="match status" value="2"/>
</dbReference>
<evidence type="ECO:0000256" key="2">
    <source>
        <dbReference type="ARBA" id="ARBA00004713"/>
    </source>
</evidence>
<evidence type="ECO:0000256" key="12">
    <source>
        <dbReference type="ARBA" id="ARBA00044330"/>
    </source>
</evidence>
<evidence type="ECO:0000313" key="14">
    <source>
        <dbReference type="EMBL" id="ALE02320.1"/>
    </source>
</evidence>
<keyword evidence="3" id="KW-1003">Cell membrane</keyword>
<dbReference type="Pfam" id="PF01075">
    <property type="entry name" value="Glyco_transf_9"/>
    <property type="match status" value="1"/>
</dbReference>
<evidence type="ECO:0000256" key="1">
    <source>
        <dbReference type="ARBA" id="ARBA00004515"/>
    </source>
</evidence>
<gene>
    <name evidence="14" type="ORF">W908_07170</name>
</gene>
<dbReference type="RefSeq" id="WP_053820528.1">
    <property type="nucleotide sequence ID" value="NZ_CP006911.1"/>
</dbReference>
<dbReference type="EC" id="2.4.99.23" evidence="10"/>
<dbReference type="AlphaFoldDB" id="A0A0M4L4V9"/>
<proteinExistence type="inferred from homology"/>
<dbReference type="KEGG" id="tsn:W908_07170"/>
<keyword evidence="15" id="KW-1185">Reference proteome</keyword>
<evidence type="ECO:0000256" key="8">
    <source>
        <dbReference type="ARBA" id="ARBA00023136"/>
    </source>
</evidence>
<evidence type="ECO:0000256" key="9">
    <source>
        <dbReference type="ARBA" id="ARBA00043995"/>
    </source>
</evidence>
<dbReference type="GO" id="GO:0009244">
    <property type="term" value="P:lipopolysaccharide core region biosynthetic process"/>
    <property type="evidence" value="ECO:0007669"/>
    <property type="project" value="InterPro"/>
</dbReference>
<name>A0A0M4L4V9_9GAMM</name>
<reference evidence="14 15" key="1">
    <citation type="journal article" date="2015" name="Genome Announc.">
        <title>Genome Sequence of 'Candidatus Thioglobus singularis' Strain PS1, a Mixotroph from the SUP05 Clade of Marine Gammaproteobacteria.</title>
        <authorList>
            <person name="Marshall K.T."/>
            <person name="Morris R.M."/>
        </authorList>
    </citation>
    <scope>NUCLEOTIDE SEQUENCE [LARGE SCALE GENOMIC DNA]</scope>
    <source>
        <strain evidence="14 15">PS1</strain>
    </source>
</reference>
<keyword evidence="7" id="KW-0448">Lipopolysaccharide biosynthesis</keyword>
<comment type="pathway">
    <text evidence="2">Bacterial outer membrane biogenesis; LPS core biosynthesis.</text>
</comment>
<organism evidence="14 15">
    <name type="scientific">Candidatus Pseudothioglobus singularis PS1</name>
    <dbReference type="NCBI Taxonomy" id="1125411"/>
    <lineage>
        <taxon>Bacteria</taxon>
        <taxon>Pseudomonadati</taxon>
        <taxon>Pseudomonadota</taxon>
        <taxon>Gammaproteobacteria</taxon>
        <taxon>Candidatus Pseudothioglobaceae</taxon>
        <taxon>Candidatus Pseudothioglobus</taxon>
    </lineage>
</organism>
<dbReference type="GO" id="GO:0005886">
    <property type="term" value="C:plasma membrane"/>
    <property type="evidence" value="ECO:0007669"/>
    <property type="project" value="UniProtKB-SubCell"/>
</dbReference>
<evidence type="ECO:0000256" key="4">
    <source>
        <dbReference type="ARBA" id="ARBA00022519"/>
    </source>
</evidence>
<evidence type="ECO:0000256" key="11">
    <source>
        <dbReference type="ARBA" id="ARBA00044190"/>
    </source>
</evidence>
<accession>A0A0M4L4V9</accession>
<dbReference type="OrthoDB" id="9767552at2"/>
<comment type="subcellular location">
    <subcellularLocation>
        <location evidence="1">Cell inner membrane</location>
        <topology evidence="1">Peripheral membrane protein</topology>
        <orientation evidence="1">Cytoplasmic side</orientation>
    </subcellularLocation>
</comment>
<evidence type="ECO:0000256" key="3">
    <source>
        <dbReference type="ARBA" id="ARBA00022475"/>
    </source>
</evidence>
<dbReference type="GO" id="GO:0008713">
    <property type="term" value="F:ADP-heptose-lipopolysaccharide heptosyltransferase activity"/>
    <property type="evidence" value="ECO:0007669"/>
    <property type="project" value="TreeGrafter"/>
</dbReference>
<comment type="similarity">
    <text evidence="9">Belongs to the glycosyltransferase 9 family.</text>
</comment>
<keyword evidence="8" id="KW-0472">Membrane</keyword>
<dbReference type="SUPFAM" id="SSF53756">
    <property type="entry name" value="UDP-Glycosyltransferase/glycogen phosphorylase"/>
    <property type="match status" value="1"/>
</dbReference>
<evidence type="ECO:0000256" key="10">
    <source>
        <dbReference type="ARBA" id="ARBA00044041"/>
    </source>
</evidence>
<dbReference type="InterPro" id="IPR051199">
    <property type="entry name" value="LPS_LOS_Heptosyltrfase"/>
</dbReference>
<dbReference type="NCBIfam" id="TIGR02193">
    <property type="entry name" value="heptsyl_trn_I"/>
    <property type="match status" value="1"/>
</dbReference>
<keyword evidence="4" id="KW-0997">Cell inner membrane</keyword>